<evidence type="ECO:0000313" key="2">
    <source>
        <dbReference type="EMBL" id="OGE01171.1"/>
    </source>
</evidence>
<dbReference type="Proteomes" id="UP000176751">
    <property type="component" value="Unassembled WGS sequence"/>
</dbReference>
<dbReference type="AlphaFoldDB" id="A0A1F5HAN3"/>
<accession>A0A1F5HAN3</accession>
<organism evidence="2 3">
    <name type="scientific">Candidatus Curtissbacteria bacterium RIFOXYA1_FULL_41_14</name>
    <dbReference type="NCBI Taxonomy" id="1797737"/>
    <lineage>
        <taxon>Bacteria</taxon>
        <taxon>Candidatus Curtissiibacteriota</taxon>
    </lineage>
</organism>
<feature type="domain" description="Polymerase/histidinol phosphatase N-terminal" evidence="1">
    <location>
        <begin position="15"/>
        <end position="82"/>
    </location>
</feature>
<dbReference type="EMBL" id="MFCA01000029">
    <property type="protein sequence ID" value="OGE01171.1"/>
    <property type="molecule type" value="Genomic_DNA"/>
</dbReference>
<reference evidence="2 3" key="1">
    <citation type="journal article" date="2016" name="Nat. Commun.">
        <title>Thousands of microbial genomes shed light on interconnected biogeochemical processes in an aquifer system.</title>
        <authorList>
            <person name="Anantharaman K."/>
            <person name="Brown C.T."/>
            <person name="Hug L.A."/>
            <person name="Sharon I."/>
            <person name="Castelle C.J."/>
            <person name="Probst A.J."/>
            <person name="Thomas B.C."/>
            <person name="Singh A."/>
            <person name="Wilkins M.J."/>
            <person name="Karaoz U."/>
            <person name="Brodie E.L."/>
            <person name="Williams K.H."/>
            <person name="Hubbard S.S."/>
            <person name="Banfield J.F."/>
        </authorList>
    </citation>
    <scope>NUCLEOTIDE SEQUENCE [LARGE SCALE GENOMIC DNA]</scope>
</reference>
<dbReference type="PANTHER" id="PTHR42924:SF3">
    <property type="entry name" value="POLYMERASE_HISTIDINOL PHOSPHATASE N-TERMINAL DOMAIN-CONTAINING PROTEIN"/>
    <property type="match status" value="1"/>
</dbReference>
<dbReference type="PANTHER" id="PTHR42924">
    <property type="entry name" value="EXONUCLEASE"/>
    <property type="match status" value="1"/>
</dbReference>
<proteinExistence type="predicted"/>
<dbReference type="InterPro" id="IPR052018">
    <property type="entry name" value="PHP_domain"/>
</dbReference>
<evidence type="ECO:0000259" key="1">
    <source>
        <dbReference type="SMART" id="SM00481"/>
    </source>
</evidence>
<protein>
    <recommendedName>
        <fullName evidence="1">Polymerase/histidinol phosphatase N-terminal domain-containing protein</fullName>
    </recommendedName>
</protein>
<comment type="caution">
    <text evidence="2">The sequence shown here is derived from an EMBL/GenBank/DDBJ whole genome shotgun (WGS) entry which is preliminary data.</text>
</comment>
<name>A0A1F5HAN3_9BACT</name>
<dbReference type="STRING" id="1797737.A2196_00470"/>
<dbReference type="InterPro" id="IPR004013">
    <property type="entry name" value="PHP_dom"/>
</dbReference>
<sequence length="261" mass="28973">MKEVLGRPIDTTHFADLHVHTTGSDGKMTPEQAVEFAQSIGLSAIAIADHHTTKPALAAHEHVQREGLEIQVIVGTEVRTKDGHVVGLFLKGPIERNITLEQTLCAIHEQGGLTIAPHPFFRVSSLTDERIIDIMKSRAEGVYFDGFEVCNAGVQYQSLRNDRIQDTNIAAQFFYSHYRQNRSIGAAIASSDGHRYTCGSAITGYNGDLKTAILQQRTLAVQLEPHEQWELLLKAIELFGEQRVIGNLSLAELKEKFFGIR</sequence>
<dbReference type="Pfam" id="PF02811">
    <property type="entry name" value="PHP"/>
    <property type="match status" value="1"/>
</dbReference>
<dbReference type="SUPFAM" id="SSF89550">
    <property type="entry name" value="PHP domain-like"/>
    <property type="match status" value="1"/>
</dbReference>
<evidence type="ECO:0000313" key="3">
    <source>
        <dbReference type="Proteomes" id="UP000176751"/>
    </source>
</evidence>
<gene>
    <name evidence="2" type="ORF">A2196_00470</name>
</gene>
<dbReference type="InterPro" id="IPR003141">
    <property type="entry name" value="Pol/His_phosphatase_N"/>
</dbReference>
<dbReference type="Gene3D" id="3.20.20.140">
    <property type="entry name" value="Metal-dependent hydrolases"/>
    <property type="match status" value="1"/>
</dbReference>
<dbReference type="GO" id="GO:0035312">
    <property type="term" value="F:5'-3' DNA exonuclease activity"/>
    <property type="evidence" value="ECO:0007669"/>
    <property type="project" value="TreeGrafter"/>
</dbReference>
<dbReference type="SMART" id="SM00481">
    <property type="entry name" value="POLIIIAc"/>
    <property type="match status" value="1"/>
</dbReference>
<dbReference type="GO" id="GO:0004534">
    <property type="term" value="F:5'-3' RNA exonuclease activity"/>
    <property type="evidence" value="ECO:0007669"/>
    <property type="project" value="TreeGrafter"/>
</dbReference>
<dbReference type="InterPro" id="IPR016195">
    <property type="entry name" value="Pol/histidinol_Pase-like"/>
</dbReference>